<dbReference type="EMBL" id="SMAF01000013">
    <property type="protein sequence ID" value="TCS97360.1"/>
    <property type="molecule type" value="Genomic_DNA"/>
</dbReference>
<sequence length="138" mass="15543">MKRVLVDANVLLDVLTEDPTWYDWSAGHLEACAAEAELCINALIYAEVSVGFERIEELDEALSLDTFTRLELPWEAGFLAGKSFLRYRQARGVRTSPLPDFYIGAHAAVEGMVLLTRDASRYRTYYPKLELVSPKAGR</sequence>
<keyword evidence="6" id="KW-0460">Magnesium</keyword>
<dbReference type="PANTHER" id="PTHR33653:SF1">
    <property type="entry name" value="RIBONUCLEASE VAPC2"/>
    <property type="match status" value="1"/>
</dbReference>
<feature type="domain" description="PIN" evidence="8">
    <location>
        <begin position="4"/>
        <end position="120"/>
    </location>
</feature>
<proteinExistence type="inferred from homology"/>
<dbReference type="SUPFAM" id="SSF88723">
    <property type="entry name" value="PIN domain-like"/>
    <property type="match status" value="1"/>
</dbReference>
<dbReference type="PANTHER" id="PTHR33653">
    <property type="entry name" value="RIBONUCLEASE VAPC2"/>
    <property type="match status" value="1"/>
</dbReference>
<evidence type="ECO:0000259" key="8">
    <source>
        <dbReference type="Pfam" id="PF01850"/>
    </source>
</evidence>
<organism evidence="9 10">
    <name type="scientific">Pseudofulvimonas gallinarii</name>
    <dbReference type="NCBI Taxonomy" id="634155"/>
    <lineage>
        <taxon>Bacteria</taxon>
        <taxon>Pseudomonadati</taxon>
        <taxon>Pseudomonadota</taxon>
        <taxon>Gammaproteobacteria</taxon>
        <taxon>Lysobacterales</taxon>
        <taxon>Rhodanobacteraceae</taxon>
        <taxon>Pseudofulvimonas</taxon>
    </lineage>
</organism>
<name>A0A4S3KVC5_9GAMM</name>
<dbReference type="Gene3D" id="3.40.50.1010">
    <property type="entry name" value="5'-nuclease"/>
    <property type="match status" value="1"/>
</dbReference>
<dbReference type="GO" id="GO:0016787">
    <property type="term" value="F:hydrolase activity"/>
    <property type="evidence" value="ECO:0007669"/>
    <property type="project" value="UniProtKB-KW"/>
</dbReference>
<keyword evidence="4" id="KW-0479">Metal-binding</keyword>
<dbReference type="GO" id="GO:0046872">
    <property type="term" value="F:metal ion binding"/>
    <property type="evidence" value="ECO:0007669"/>
    <property type="project" value="UniProtKB-KW"/>
</dbReference>
<dbReference type="InterPro" id="IPR029060">
    <property type="entry name" value="PIN-like_dom_sf"/>
</dbReference>
<gene>
    <name evidence="9" type="ORF">EDC25_11333</name>
</gene>
<evidence type="ECO:0000313" key="10">
    <source>
        <dbReference type="Proteomes" id="UP000294599"/>
    </source>
</evidence>
<accession>A0A4S3KVC5</accession>
<dbReference type="OrthoDB" id="9800524at2"/>
<evidence type="ECO:0000256" key="5">
    <source>
        <dbReference type="ARBA" id="ARBA00022801"/>
    </source>
</evidence>
<comment type="caution">
    <text evidence="9">The sequence shown here is derived from an EMBL/GenBank/DDBJ whole genome shotgun (WGS) entry which is preliminary data.</text>
</comment>
<protein>
    <recommendedName>
        <fullName evidence="8">PIN domain-containing protein</fullName>
    </recommendedName>
</protein>
<dbReference type="InterPro" id="IPR002716">
    <property type="entry name" value="PIN_dom"/>
</dbReference>
<evidence type="ECO:0000256" key="3">
    <source>
        <dbReference type="ARBA" id="ARBA00022722"/>
    </source>
</evidence>
<evidence type="ECO:0000313" key="9">
    <source>
        <dbReference type="EMBL" id="TCS97360.1"/>
    </source>
</evidence>
<dbReference type="Proteomes" id="UP000294599">
    <property type="component" value="Unassembled WGS sequence"/>
</dbReference>
<comment type="similarity">
    <text evidence="7">Belongs to the PINc/VapC protein family.</text>
</comment>
<evidence type="ECO:0000256" key="4">
    <source>
        <dbReference type="ARBA" id="ARBA00022723"/>
    </source>
</evidence>
<evidence type="ECO:0000256" key="2">
    <source>
        <dbReference type="ARBA" id="ARBA00022649"/>
    </source>
</evidence>
<dbReference type="RefSeq" id="WP_123521126.1">
    <property type="nucleotide sequence ID" value="NZ_JBHLWF010000085.1"/>
</dbReference>
<comment type="cofactor">
    <cofactor evidence="1">
        <name>Mg(2+)</name>
        <dbReference type="ChEBI" id="CHEBI:18420"/>
    </cofactor>
</comment>
<dbReference type="GO" id="GO:0004518">
    <property type="term" value="F:nuclease activity"/>
    <property type="evidence" value="ECO:0007669"/>
    <property type="project" value="UniProtKB-KW"/>
</dbReference>
<dbReference type="InterPro" id="IPR050556">
    <property type="entry name" value="Type_II_TA_system_RNase"/>
</dbReference>
<dbReference type="AlphaFoldDB" id="A0A4S3KVC5"/>
<evidence type="ECO:0000256" key="6">
    <source>
        <dbReference type="ARBA" id="ARBA00022842"/>
    </source>
</evidence>
<keyword evidence="3" id="KW-0540">Nuclease</keyword>
<keyword evidence="2" id="KW-1277">Toxin-antitoxin system</keyword>
<keyword evidence="10" id="KW-1185">Reference proteome</keyword>
<dbReference type="Pfam" id="PF01850">
    <property type="entry name" value="PIN"/>
    <property type="match status" value="1"/>
</dbReference>
<keyword evidence="5" id="KW-0378">Hydrolase</keyword>
<evidence type="ECO:0000256" key="7">
    <source>
        <dbReference type="ARBA" id="ARBA00038093"/>
    </source>
</evidence>
<reference evidence="9 10" key="1">
    <citation type="submission" date="2019-03" db="EMBL/GenBank/DDBJ databases">
        <title>Genomic Encyclopedia of Type Strains, Phase IV (KMG-IV): sequencing the most valuable type-strain genomes for metagenomic binning, comparative biology and taxonomic classification.</title>
        <authorList>
            <person name="Goeker M."/>
        </authorList>
    </citation>
    <scope>NUCLEOTIDE SEQUENCE [LARGE SCALE GENOMIC DNA]</scope>
    <source>
        <strain evidence="9 10">DSM 21944</strain>
    </source>
</reference>
<evidence type="ECO:0000256" key="1">
    <source>
        <dbReference type="ARBA" id="ARBA00001946"/>
    </source>
</evidence>